<feature type="compositionally biased region" description="Polar residues" evidence="1">
    <location>
        <begin position="14"/>
        <end position="33"/>
    </location>
</feature>
<sequence>MRVIEATLLSINPTSSQDNVSIHPVSSQDSAQRSRTRRALPWKNEADDEEVQECSNGSLKDMHNFNTLTSIMPSTSAVLKGKSEGKKKTKKVKRPSHESDIDCDDIVAFSQLFDVPKIIIDRFDDE</sequence>
<proteinExistence type="predicted"/>
<protein>
    <submittedName>
        <fullName evidence="2">Uncharacterized protein</fullName>
    </submittedName>
</protein>
<accession>A0ABR2PIG9</accession>
<evidence type="ECO:0000256" key="1">
    <source>
        <dbReference type="SAM" id="MobiDB-lite"/>
    </source>
</evidence>
<dbReference type="EMBL" id="JBBPBN010000059">
    <property type="protein sequence ID" value="KAK8988114.1"/>
    <property type="molecule type" value="Genomic_DNA"/>
</dbReference>
<organism evidence="2 3">
    <name type="scientific">Hibiscus sabdariffa</name>
    <name type="common">roselle</name>
    <dbReference type="NCBI Taxonomy" id="183260"/>
    <lineage>
        <taxon>Eukaryota</taxon>
        <taxon>Viridiplantae</taxon>
        <taxon>Streptophyta</taxon>
        <taxon>Embryophyta</taxon>
        <taxon>Tracheophyta</taxon>
        <taxon>Spermatophyta</taxon>
        <taxon>Magnoliopsida</taxon>
        <taxon>eudicotyledons</taxon>
        <taxon>Gunneridae</taxon>
        <taxon>Pentapetalae</taxon>
        <taxon>rosids</taxon>
        <taxon>malvids</taxon>
        <taxon>Malvales</taxon>
        <taxon>Malvaceae</taxon>
        <taxon>Malvoideae</taxon>
        <taxon>Hibiscus</taxon>
    </lineage>
</organism>
<comment type="caution">
    <text evidence="2">The sequence shown here is derived from an EMBL/GenBank/DDBJ whole genome shotgun (WGS) entry which is preliminary data.</text>
</comment>
<reference evidence="2 3" key="1">
    <citation type="journal article" date="2024" name="G3 (Bethesda)">
        <title>Genome assembly of Hibiscus sabdariffa L. provides insights into metabolisms of medicinal natural products.</title>
        <authorList>
            <person name="Kim T."/>
        </authorList>
    </citation>
    <scope>NUCLEOTIDE SEQUENCE [LARGE SCALE GENOMIC DNA]</scope>
    <source>
        <strain evidence="2">TK-2024</strain>
        <tissue evidence="2">Old leaves</tissue>
    </source>
</reference>
<feature type="region of interest" description="Disordered" evidence="1">
    <location>
        <begin position="14"/>
        <end position="55"/>
    </location>
</feature>
<evidence type="ECO:0000313" key="3">
    <source>
        <dbReference type="Proteomes" id="UP001396334"/>
    </source>
</evidence>
<keyword evidence="3" id="KW-1185">Reference proteome</keyword>
<name>A0ABR2PIG9_9ROSI</name>
<feature type="region of interest" description="Disordered" evidence="1">
    <location>
        <begin position="76"/>
        <end position="97"/>
    </location>
</feature>
<dbReference type="Proteomes" id="UP001396334">
    <property type="component" value="Unassembled WGS sequence"/>
</dbReference>
<gene>
    <name evidence="2" type="ORF">V6N11_065713</name>
</gene>
<evidence type="ECO:0000313" key="2">
    <source>
        <dbReference type="EMBL" id="KAK8988114.1"/>
    </source>
</evidence>